<dbReference type="PANTHER" id="PTHR13779">
    <property type="entry name" value="WERNER HELICASE-INTERACTING PROTEIN 1 FAMILY MEMBER"/>
    <property type="match status" value="1"/>
</dbReference>
<evidence type="ECO:0000256" key="1">
    <source>
        <dbReference type="ARBA" id="ARBA00008959"/>
    </source>
</evidence>
<evidence type="ECO:0000259" key="5">
    <source>
        <dbReference type="SMART" id="SM00382"/>
    </source>
</evidence>
<evidence type="ECO:0000313" key="7">
    <source>
        <dbReference type="Proteomes" id="UP000273278"/>
    </source>
</evidence>
<dbReference type="GO" id="GO:0006261">
    <property type="term" value="P:DNA-templated DNA replication"/>
    <property type="evidence" value="ECO:0007669"/>
    <property type="project" value="TreeGrafter"/>
</dbReference>
<dbReference type="GO" id="GO:0000731">
    <property type="term" value="P:DNA synthesis involved in DNA repair"/>
    <property type="evidence" value="ECO:0007669"/>
    <property type="project" value="TreeGrafter"/>
</dbReference>
<comment type="similarity">
    <text evidence="1">Belongs to the AAA ATPase family. RarA/MGS1/WRNIP1 subfamily.</text>
</comment>
<dbReference type="SUPFAM" id="SSF52540">
    <property type="entry name" value="P-loop containing nucleoside triphosphate hydrolases"/>
    <property type="match status" value="1"/>
</dbReference>
<dbReference type="Gene3D" id="3.40.50.300">
    <property type="entry name" value="P-loop containing nucleotide triphosphate hydrolases"/>
    <property type="match status" value="1"/>
</dbReference>
<reference evidence="6 7" key="1">
    <citation type="submission" date="2016-10" db="EMBL/GenBank/DDBJ databases">
        <title>Complete genome of the TMA-utilizing, human hosted archaeon Methanomethylophilus alvus Gen. nov, sp. nov., strain Mx-05, derived from a pure culture.</title>
        <authorList>
            <person name="Brugere J.-F."/>
            <person name="Ben Hania W."/>
            <person name="Chaudhary P.P."/>
            <person name="Gaci N."/>
            <person name="Borrel G."/>
            <person name="Cao Van Tuat L."/>
            <person name="Fardeau M.-L."/>
            <person name="Harris H.M.B."/>
            <person name="O'Toole P.W."/>
            <person name="Ollivier B."/>
        </authorList>
    </citation>
    <scope>NUCLEOTIDE SEQUENCE [LARGE SCALE GENOMIC DNA]</scope>
    <source>
        <strain evidence="6 7">Mx-05</strain>
    </source>
</reference>
<dbReference type="CDD" id="cd18139">
    <property type="entry name" value="HLD_clamp_RarA"/>
    <property type="match status" value="1"/>
</dbReference>
<dbReference type="InterPro" id="IPR003593">
    <property type="entry name" value="AAA+_ATPase"/>
</dbReference>
<dbReference type="Pfam" id="PF16193">
    <property type="entry name" value="AAA_assoc_2"/>
    <property type="match status" value="1"/>
</dbReference>
<dbReference type="AlphaFoldDB" id="A0A3G3IIH7"/>
<dbReference type="GeneID" id="41322300"/>
<dbReference type="GO" id="GO:0017116">
    <property type="term" value="F:single-stranded DNA helicase activity"/>
    <property type="evidence" value="ECO:0007669"/>
    <property type="project" value="TreeGrafter"/>
</dbReference>
<dbReference type="Pfam" id="PF00004">
    <property type="entry name" value="AAA"/>
    <property type="match status" value="1"/>
</dbReference>
<feature type="domain" description="AAA+ ATPase" evidence="5">
    <location>
        <begin position="51"/>
        <end position="167"/>
    </location>
</feature>
<evidence type="ECO:0000256" key="2">
    <source>
        <dbReference type="ARBA" id="ARBA00022705"/>
    </source>
</evidence>
<dbReference type="GO" id="GO:0016887">
    <property type="term" value="F:ATP hydrolysis activity"/>
    <property type="evidence" value="ECO:0007669"/>
    <property type="project" value="InterPro"/>
</dbReference>
<evidence type="ECO:0000256" key="3">
    <source>
        <dbReference type="ARBA" id="ARBA00022741"/>
    </source>
</evidence>
<name>A0A3G3IIH7_9ARCH</name>
<dbReference type="FunFam" id="3.40.50.300:FF:000137">
    <property type="entry name" value="Replication-associated recombination protein A"/>
    <property type="match status" value="1"/>
</dbReference>
<keyword evidence="3" id="KW-0547">Nucleotide-binding</keyword>
<dbReference type="InterPro" id="IPR027417">
    <property type="entry name" value="P-loop_NTPase"/>
</dbReference>
<evidence type="ECO:0000313" key="6">
    <source>
        <dbReference type="EMBL" id="AYQ55636.1"/>
    </source>
</evidence>
<dbReference type="InterPro" id="IPR008921">
    <property type="entry name" value="DNA_pol3_clamp-load_cplx_C"/>
</dbReference>
<evidence type="ECO:0000256" key="4">
    <source>
        <dbReference type="ARBA" id="ARBA00022840"/>
    </source>
</evidence>
<dbReference type="SMART" id="SM00382">
    <property type="entry name" value="AAA"/>
    <property type="match status" value="1"/>
</dbReference>
<dbReference type="Pfam" id="PF12002">
    <property type="entry name" value="MgsA_C"/>
    <property type="match status" value="1"/>
</dbReference>
<keyword evidence="4" id="KW-0067">ATP-binding</keyword>
<dbReference type="Gene3D" id="1.10.8.60">
    <property type="match status" value="1"/>
</dbReference>
<gene>
    <name evidence="6" type="ORF">BKD89_07505</name>
</gene>
<proteinExistence type="inferred from homology"/>
<keyword evidence="2" id="KW-0235">DNA replication</keyword>
<sequence>MTQTSLFTDEVHAGVSPLADRMRPQDLDGFVGQRHLVGRGKIIRNMIEQDRVASMILWGPPGVGKTTLASIIAKHTAAEFVDFSAVTGGMADIKNIMAEAEVRRRKGRRTILFVDEIHRFNKTQQDAFLPYVEKGTVTLIGATTENPSFELNSALLSRCKVFVLGGLETDDLVDLLKRAADKGFPGKNVHVPDDVLHTIAEYANGDARTALNTLEAAVEFSPEADGVTEVPEDILDGNMGRRSVLYDKHGEEHYNIIAAFHEGMRNSDPDAALYWLARMLDGGEDPCYIARRLIEAAAETVGLADNTALRMATSCYYACQELGEHECRTILAETAIYMSLAPRTNGVPMALGRAFWDVHHNPAEPVPMQIRNAPTKLMKQLDYGKGYQYAEDADEKMTKMQCLPDSLKDRRYYEPGPKGDERFYRRRLDAIRDWRSGKRENPPRRCARSFFKALRTRGSSRQLWPL</sequence>
<dbReference type="InterPro" id="IPR003959">
    <property type="entry name" value="ATPase_AAA_core"/>
</dbReference>
<dbReference type="Gene3D" id="1.20.272.10">
    <property type="match status" value="1"/>
</dbReference>
<dbReference type="InterPro" id="IPR032423">
    <property type="entry name" value="AAA_assoc_2"/>
</dbReference>
<dbReference type="CDD" id="cd00009">
    <property type="entry name" value="AAA"/>
    <property type="match status" value="1"/>
</dbReference>
<dbReference type="GO" id="GO:0003677">
    <property type="term" value="F:DNA binding"/>
    <property type="evidence" value="ECO:0007669"/>
    <property type="project" value="InterPro"/>
</dbReference>
<dbReference type="Proteomes" id="UP000273278">
    <property type="component" value="Chromosome"/>
</dbReference>
<dbReference type="RefSeq" id="WP_015505417.1">
    <property type="nucleotide sequence ID" value="NZ_CAYAYG010000029.1"/>
</dbReference>
<accession>A0A3G3IIH7</accession>
<dbReference type="SUPFAM" id="SSF48019">
    <property type="entry name" value="post-AAA+ oligomerization domain-like"/>
    <property type="match status" value="1"/>
</dbReference>
<dbReference type="PANTHER" id="PTHR13779:SF7">
    <property type="entry name" value="ATPASE WRNIP1"/>
    <property type="match status" value="1"/>
</dbReference>
<dbReference type="FunFam" id="1.20.272.10:FF:000001">
    <property type="entry name" value="Putative AAA family ATPase"/>
    <property type="match status" value="1"/>
</dbReference>
<dbReference type="InterPro" id="IPR021886">
    <property type="entry name" value="MgsA_C"/>
</dbReference>
<dbReference type="InterPro" id="IPR051314">
    <property type="entry name" value="AAA_ATPase_RarA/MGS1/WRNIP1"/>
</dbReference>
<organism evidence="6 7">
    <name type="scientific">Methanomethylophilus alvi</name>
    <dbReference type="NCBI Taxonomy" id="1291540"/>
    <lineage>
        <taxon>Archaea</taxon>
        <taxon>Methanobacteriati</taxon>
        <taxon>Thermoplasmatota</taxon>
        <taxon>Thermoplasmata</taxon>
        <taxon>Methanomassiliicoccales</taxon>
        <taxon>Methanomethylophilaceae</taxon>
        <taxon>Methanomethylophilus</taxon>
    </lineage>
</organism>
<dbReference type="GO" id="GO:0005524">
    <property type="term" value="F:ATP binding"/>
    <property type="evidence" value="ECO:0007669"/>
    <property type="project" value="UniProtKB-KW"/>
</dbReference>
<dbReference type="Gene3D" id="1.10.3710.10">
    <property type="entry name" value="DNA polymerase III clamp loader subunits, C-terminal domain"/>
    <property type="match status" value="1"/>
</dbReference>
<protein>
    <submittedName>
        <fullName evidence="6">AAA family ATPase</fullName>
    </submittedName>
</protein>
<dbReference type="EMBL" id="CP017686">
    <property type="protein sequence ID" value="AYQ55636.1"/>
    <property type="molecule type" value="Genomic_DNA"/>
</dbReference>
<dbReference type="GO" id="GO:0008047">
    <property type="term" value="F:enzyme activator activity"/>
    <property type="evidence" value="ECO:0007669"/>
    <property type="project" value="TreeGrafter"/>
</dbReference>